<sequence length="293" mass="32125">MGRPLNFQQIQVFKTVMETGTTTKAAIALNTTQPSISRKLADLQQAAGLQLFELHHGRLRPTREGRHLYQSVRKHFEGLEKIETVVGILRKSGAGVLRIGSTPTLATGLLPKVIDRFMQRFPGTFINLQTEATPQLEEHLRQELVDIALTTGTMDTALFQCSTITRSRAVCIVPHEHELARLPSVELDMLQRFRLILLNDSDNIVIRMRELLAVGGYPEDVAVETNSSITICALVAAGVGIGVVNPYVANTFAGQFAIKDLNPPIPVEVLLAQSITMAPSMLTKAFSEMLGSS</sequence>
<dbReference type="Proteomes" id="UP000190130">
    <property type="component" value="Unassembled WGS sequence"/>
</dbReference>
<dbReference type="GO" id="GO:0010628">
    <property type="term" value="P:positive regulation of gene expression"/>
    <property type="evidence" value="ECO:0007669"/>
    <property type="project" value="TreeGrafter"/>
</dbReference>
<dbReference type="RefSeq" id="WP_055729634.1">
    <property type="nucleotide sequence ID" value="NZ_FUYX01000005.1"/>
</dbReference>
<dbReference type="AlphaFoldDB" id="A0A0Q3I2U7"/>
<organism evidence="6 8">
    <name type="scientific">Bosea thiooxidans</name>
    <dbReference type="NCBI Taxonomy" id="53254"/>
    <lineage>
        <taxon>Bacteria</taxon>
        <taxon>Pseudomonadati</taxon>
        <taxon>Pseudomonadota</taxon>
        <taxon>Alphaproteobacteria</taxon>
        <taxon>Hyphomicrobiales</taxon>
        <taxon>Boseaceae</taxon>
        <taxon>Bosea</taxon>
    </lineage>
</organism>
<protein>
    <submittedName>
        <fullName evidence="7">DNA-binding transcriptional regulator, LysR family</fullName>
    </submittedName>
    <submittedName>
        <fullName evidence="6">LysR family transcriptional regulator</fullName>
    </submittedName>
</protein>
<keyword evidence="2" id="KW-0805">Transcription regulation</keyword>
<evidence type="ECO:0000313" key="6">
    <source>
        <dbReference type="EMBL" id="KQK29053.1"/>
    </source>
</evidence>
<keyword evidence="3 7" id="KW-0238">DNA-binding</keyword>
<keyword evidence="4" id="KW-0804">Transcription</keyword>
<dbReference type="SUPFAM" id="SSF53850">
    <property type="entry name" value="Periplasmic binding protein-like II"/>
    <property type="match status" value="1"/>
</dbReference>
<gene>
    <name evidence="6" type="ORF">ARD30_19715</name>
    <name evidence="7" type="ORF">SAMN05660750_02189</name>
</gene>
<dbReference type="PROSITE" id="PS50931">
    <property type="entry name" value="HTH_LYSR"/>
    <property type="match status" value="1"/>
</dbReference>
<accession>A0A0Q3I2U7</accession>
<dbReference type="EMBL" id="FUYX01000005">
    <property type="protein sequence ID" value="SKB76442.1"/>
    <property type="molecule type" value="Genomic_DNA"/>
</dbReference>
<evidence type="ECO:0000313" key="8">
    <source>
        <dbReference type="Proteomes" id="UP000051562"/>
    </source>
</evidence>
<proteinExistence type="inferred from homology"/>
<evidence type="ECO:0000313" key="7">
    <source>
        <dbReference type="EMBL" id="SKB76442.1"/>
    </source>
</evidence>
<evidence type="ECO:0000256" key="4">
    <source>
        <dbReference type="ARBA" id="ARBA00023163"/>
    </source>
</evidence>
<reference evidence="7 9" key="2">
    <citation type="submission" date="2017-02" db="EMBL/GenBank/DDBJ databases">
        <authorList>
            <person name="Peterson S.W."/>
        </authorList>
    </citation>
    <scope>NUCLEOTIDE SEQUENCE [LARGE SCALE GENOMIC DNA]</scope>
    <source>
        <strain evidence="7 9">DSM 9653</strain>
    </source>
</reference>
<dbReference type="InterPro" id="IPR000847">
    <property type="entry name" value="LysR_HTH_N"/>
</dbReference>
<dbReference type="InterPro" id="IPR036388">
    <property type="entry name" value="WH-like_DNA-bd_sf"/>
</dbReference>
<dbReference type="Proteomes" id="UP000051562">
    <property type="component" value="Unassembled WGS sequence"/>
</dbReference>
<dbReference type="GO" id="GO:0043565">
    <property type="term" value="F:sequence-specific DNA binding"/>
    <property type="evidence" value="ECO:0007669"/>
    <property type="project" value="TreeGrafter"/>
</dbReference>
<dbReference type="InterPro" id="IPR005119">
    <property type="entry name" value="LysR_subst-bd"/>
</dbReference>
<dbReference type="STRING" id="53254.SAMN05660750_02189"/>
<feature type="domain" description="HTH lysR-type" evidence="5">
    <location>
        <begin position="5"/>
        <end position="62"/>
    </location>
</feature>
<name>A0A0Q3I2U7_9HYPH</name>
<dbReference type="PRINTS" id="PR00039">
    <property type="entry name" value="HTHLYSR"/>
</dbReference>
<dbReference type="Pfam" id="PF03466">
    <property type="entry name" value="LysR_substrate"/>
    <property type="match status" value="1"/>
</dbReference>
<dbReference type="EMBL" id="LMAR01000053">
    <property type="protein sequence ID" value="KQK29053.1"/>
    <property type="molecule type" value="Genomic_DNA"/>
</dbReference>
<dbReference type="InterPro" id="IPR036390">
    <property type="entry name" value="WH_DNA-bd_sf"/>
</dbReference>
<dbReference type="SUPFAM" id="SSF46785">
    <property type="entry name" value="Winged helix' DNA-binding domain"/>
    <property type="match status" value="1"/>
</dbReference>
<evidence type="ECO:0000259" key="5">
    <source>
        <dbReference type="PROSITE" id="PS50931"/>
    </source>
</evidence>
<dbReference type="Gene3D" id="1.10.10.10">
    <property type="entry name" value="Winged helix-like DNA-binding domain superfamily/Winged helix DNA-binding domain"/>
    <property type="match status" value="1"/>
</dbReference>
<dbReference type="OrthoDB" id="8479870at2"/>
<dbReference type="Pfam" id="PF00126">
    <property type="entry name" value="HTH_1"/>
    <property type="match status" value="1"/>
</dbReference>
<reference evidence="6 8" key="1">
    <citation type="submission" date="2015-10" db="EMBL/GenBank/DDBJ databases">
        <title>Draft genome of Bosea thiooxidans.</title>
        <authorList>
            <person name="Wang X."/>
        </authorList>
    </citation>
    <scope>NUCLEOTIDE SEQUENCE [LARGE SCALE GENOMIC DNA]</scope>
    <source>
        <strain evidence="6 8">CGMCC 9174</strain>
    </source>
</reference>
<dbReference type="GO" id="GO:0003700">
    <property type="term" value="F:DNA-binding transcription factor activity"/>
    <property type="evidence" value="ECO:0007669"/>
    <property type="project" value="InterPro"/>
</dbReference>
<evidence type="ECO:0000256" key="1">
    <source>
        <dbReference type="ARBA" id="ARBA00009437"/>
    </source>
</evidence>
<keyword evidence="8" id="KW-1185">Reference proteome</keyword>
<evidence type="ECO:0000313" key="9">
    <source>
        <dbReference type="Proteomes" id="UP000190130"/>
    </source>
</evidence>
<dbReference type="Gene3D" id="3.40.190.290">
    <property type="match status" value="1"/>
</dbReference>
<dbReference type="PANTHER" id="PTHR30427:SF1">
    <property type="entry name" value="TRANSCRIPTIONAL ACTIVATOR PROTEIN LYSR"/>
    <property type="match status" value="1"/>
</dbReference>
<evidence type="ECO:0000256" key="2">
    <source>
        <dbReference type="ARBA" id="ARBA00023015"/>
    </source>
</evidence>
<dbReference type="PANTHER" id="PTHR30427">
    <property type="entry name" value="TRANSCRIPTIONAL ACTIVATOR PROTEIN LYSR"/>
    <property type="match status" value="1"/>
</dbReference>
<comment type="similarity">
    <text evidence="1">Belongs to the LysR transcriptional regulatory family.</text>
</comment>
<evidence type="ECO:0000256" key="3">
    <source>
        <dbReference type="ARBA" id="ARBA00023125"/>
    </source>
</evidence>